<evidence type="ECO:0000256" key="2">
    <source>
        <dbReference type="ARBA" id="ARBA00022553"/>
    </source>
</evidence>
<name>A0A8H4QT82_9AGAR</name>
<dbReference type="InterPro" id="IPR013120">
    <property type="entry name" value="FAR_NAD-bd"/>
</dbReference>
<dbReference type="Proteomes" id="UP000521872">
    <property type="component" value="Unassembled WGS sequence"/>
</dbReference>
<evidence type="ECO:0000259" key="3">
    <source>
        <dbReference type="Pfam" id="PF07993"/>
    </source>
</evidence>
<comment type="caution">
    <text evidence="4">The sequence shown here is derived from an EMBL/GenBank/DDBJ whole genome shotgun (WGS) entry which is preliminary data.</text>
</comment>
<gene>
    <name evidence="4" type="ORF">D9613_008276</name>
</gene>
<accession>A0A8H4QT82</accession>
<keyword evidence="2" id="KW-0597">Phosphoprotein</keyword>
<evidence type="ECO:0000313" key="4">
    <source>
        <dbReference type="EMBL" id="KAF4616748.1"/>
    </source>
</evidence>
<sequence length="431" mass="46659">MDSNSQPSPESRAALMRDMVKRYTRDFAARAAGSDGVDTDRKPASTGNVVLVTGTTGSIGSLLLAELVQDPSVSRVYAVNRPHQDGSSMLADRQKKALLGKGLDVENILSSNKVRLIEADISLSGWAVPENVYTELRRSVTHILHNAWPGDLSLPLEAFEPCISGLKNLIDFALSSSTTSPPPIVFVSTTGVFQNIKYVETTSLTESPIAPEVSAGNGYTESKWMAEEVLRVVSSQTTLNSVIVRVGQVCGGGPNGYWNTAEWFPAIVQSGPVLGCIATDERNSSLIPLHITARSLVDYLAVGDSATSSCTTVHLVHPNPIPFSALAKTIAEHLSVELVPFSEWLKNLEAHATEEQTNSKESIAAEKMLFVYHYLSSKFNDGADAFGFHRFECNEGTRLSKTLASAPQLGRDNAIAWLSYWKSVGFIKDVN</sequence>
<feature type="domain" description="Thioester reductase (TE)" evidence="3">
    <location>
        <begin position="52"/>
        <end position="292"/>
    </location>
</feature>
<dbReference type="EMBL" id="JAACJL010000031">
    <property type="protein sequence ID" value="KAF4616748.1"/>
    <property type="molecule type" value="Genomic_DNA"/>
</dbReference>
<organism evidence="4 5">
    <name type="scientific">Agrocybe pediades</name>
    <dbReference type="NCBI Taxonomy" id="84607"/>
    <lineage>
        <taxon>Eukaryota</taxon>
        <taxon>Fungi</taxon>
        <taxon>Dikarya</taxon>
        <taxon>Basidiomycota</taxon>
        <taxon>Agaricomycotina</taxon>
        <taxon>Agaricomycetes</taxon>
        <taxon>Agaricomycetidae</taxon>
        <taxon>Agaricales</taxon>
        <taxon>Agaricineae</taxon>
        <taxon>Strophariaceae</taxon>
        <taxon>Agrocybe</taxon>
    </lineage>
</organism>
<dbReference type="AlphaFoldDB" id="A0A8H4QT82"/>
<dbReference type="SUPFAM" id="SSF51735">
    <property type="entry name" value="NAD(P)-binding Rossmann-fold domains"/>
    <property type="match status" value="1"/>
</dbReference>
<protein>
    <recommendedName>
        <fullName evidence="3">Thioester reductase (TE) domain-containing protein</fullName>
    </recommendedName>
</protein>
<evidence type="ECO:0000313" key="5">
    <source>
        <dbReference type="Proteomes" id="UP000521872"/>
    </source>
</evidence>
<dbReference type="PANTHER" id="PTHR44845:SF1">
    <property type="entry name" value="L-2-AMINOADIPATE REDUCTASE"/>
    <property type="match status" value="1"/>
</dbReference>
<dbReference type="PANTHER" id="PTHR44845">
    <property type="entry name" value="CARRIER DOMAIN-CONTAINING PROTEIN"/>
    <property type="match status" value="1"/>
</dbReference>
<reference evidence="4 5" key="1">
    <citation type="submission" date="2019-12" db="EMBL/GenBank/DDBJ databases">
        <authorList>
            <person name="Floudas D."/>
            <person name="Bentzer J."/>
            <person name="Ahren D."/>
            <person name="Johansson T."/>
            <person name="Persson P."/>
            <person name="Tunlid A."/>
        </authorList>
    </citation>
    <scope>NUCLEOTIDE SEQUENCE [LARGE SCALE GENOMIC DNA]</scope>
    <source>
        <strain evidence="4 5">CBS 102.39</strain>
    </source>
</reference>
<proteinExistence type="predicted"/>
<keyword evidence="5" id="KW-1185">Reference proteome</keyword>
<dbReference type="Pfam" id="PF07993">
    <property type="entry name" value="NAD_binding_4"/>
    <property type="match status" value="1"/>
</dbReference>
<keyword evidence="1" id="KW-0596">Phosphopantetheine</keyword>
<dbReference type="InterPro" id="IPR036291">
    <property type="entry name" value="NAD(P)-bd_dom_sf"/>
</dbReference>
<evidence type="ECO:0000256" key="1">
    <source>
        <dbReference type="ARBA" id="ARBA00022450"/>
    </source>
</evidence>
<dbReference type="Gene3D" id="3.40.50.720">
    <property type="entry name" value="NAD(P)-binding Rossmann-like Domain"/>
    <property type="match status" value="1"/>
</dbReference>